<comment type="caution">
    <text evidence="2">The sequence shown here is derived from an EMBL/GenBank/DDBJ whole genome shotgun (WGS) entry which is preliminary data.</text>
</comment>
<feature type="domain" description="4Fe-4S ferredoxin-type" evidence="1">
    <location>
        <begin position="33"/>
        <end position="65"/>
    </location>
</feature>
<evidence type="ECO:0000259" key="1">
    <source>
        <dbReference type="PROSITE" id="PS51379"/>
    </source>
</evidence>
<dbReference type="OrthoDB" id="9807879at2"/>
<dbReference type="Gene3D" id="3.30.70.20">
    <property type="match status" value="1"/>
</dbReference>
<organism evidence="2 3">
    <name type="scientific">Thermosinus carboxydivorans Nor1</name>
    <dbReference type="NCBI Taxonomy" id="401526"/>
    <lineage>
        <taxon>Bacteria</taxon>
        <taxon>Bacillati</taxon>
        <taxon>Bacillota</taxon>
        <taxon>Negativicutes</taxon>
        <taxon>Selenomonadales</taxon>
        <taxon>Sporomusaceae</taxon>
        <taxon>Thermosinus</taxon>
    </lineage>
</organism>
<dbReference type="InterPro" id="IPR017896">
    <property type="entry name" value="4Fe4S_Fe-S-bd"/>
</dbReference>
<gene>
    <name evidence="2" type="ORF">TcarDRAFT_2288</name>
</gene>
<name>A1HNH9_9FIRM</name>
<dbReference type="PROSITE" id="PS51379">
    <property type="entry name" value="4FE4S_FER_2"/>
    <property type="match status" value="2"/>
</dbReference>
<reference evidence="2 3" key="2">
    <citation type="submission" date="2007-01" db="EMBL/GenBank/DDBJ databases">
        <title>Sequencing of the draft genome and assembly of Thermosinus carboxydivorans Nor1.</title>
        <authorList>
            <consortium name="US DOE Joint Genome Institute (JGI-PGF)"/>
            <person name="Copeland A."/>
            <person name="Lucas S."/>
            <person name="Lapidus A."/>
            <person name="Barry K."/>
            <person name="Glavina del Rio T."/>
            <person name="Dalin E."/>
            <person name="Tice H."/>
            <person name="Bruce D."/>
            <person name="Pitluck S."/>
            <person name="Richardson P."/>
        </authorList>
    </citation>
    <scope>NUCLEOTIDE SEQUENCE [LARGE SCALE GENOMIC DNA]</scope>
    <source>
        <strain evidence="2 3">Nor1</strain>
    </source>
</reference>
<sequence length="248" mass="27222">MKVDETKCLGCGRCRAYCTMGAIRFTRDDRGRVVAEVDQHECVDCGVCFRAQVCPGDALYEPVPQWPRSVRGTFSNPLVEHKETRIPGRGTEEMKTNDVTGRFKWGEAGMAVEMGRPGMGARFTDIEKVAMAIAALGDITFEPKNPLTSLMVDKKTGKMHPEVMDEKVLSAIIEMTVPLARVPEVIDAVRRVAKKINTVCSFDLTCKVHPGDTLPAFELAQAAGVQPTPNGKTNVGLGRPLFVEEVRQ</sequence>
<evidence type="ECO:0000313" key="3">
    <source>
        <dbReference type="Proteomes" id="UP000005139"/>
    </source>
</evidence>
<dbReference type="EMBL" id="AAWL01000003">
    <property type="protein sequence ID" value="EAX48338.1"/>
    <property type="molecule type" value="Genomic_DNA"/>
</dbReference>
<dbReference type="Proteomes" id="UP000005139">
    <property type="component" value="Unassembled WGS sequence"/>
</dbReference>
<protein>
    <submittedName>
        <fullName evidence="2">4Fe-4S ferredoxin, iron-sulfur binding domain protein</fullName>
    </submittedName>
</protein>
<evidence type="ECO:0000313" key="2">
    <source>
        <dbReference type="EMBL" id="EAX48338.1"/>
    </source>
</evidence>
<dbReference type="AlphaFoldDB" id="A1HNH9"/>
<reference evidence="2 3" key="1">
    <citation type="submission" date="2007-01" db="EMBL/GenBank/DDBJ databases">
        <title>Annotation of the draft genome assembly of Thermosinus carboxydivorans Nor1.</title>
        <authorList>
            <consortium name="US DOE Joint Genome Institute (JGI-ORNL)"/>
            <person name="Larimer F."/>
            <person name="Land M."/>
            <person name="Hauser L."/>
        </authorList>
    </citation>
    <scope>NUCLEOTIDE SEQUENCE [LARGE SCALE GENOMIC DNA]</scope>
    <source>
        <strain evidence="2 3">Nor1</strain>
    </source>
</reference>
<feature type="domain" description="4Fe-4S ferredoxin-type" evidence="1">
    <location>
        <begin position="1"/>
        <end position="28"/>
    </location>
</feature>
<dbReference type="Pfam" id="PF12838">
    <property type="entry name" value="Fer4_7"/>
    <property type="match status" value="1"/>
</dbReference>
<dbReference type="eggNOG" id="COG1145">
    <property type="taxonomic scope" value="Bacteria"/>
</dbReference>
<dbReference type="RefSeq" id="WP_007288586.1">
    <property type="nucleotide sequence ID" value="NZ_AAWL01000003.1"/>
</dbReference>
<accession>A1HNH9</accession>
<keyword evidence="3" id="KW-1185">Reference proteome</keyword>
<dbReference type="SUPFAM" id="SSF54862">
    <property type="entry name" value="4Fe-4S ferredoxins"/>
    <property type="match status" value="1"/>
</dbReference>
<proteinExistence type="predicted"/>